<keyword evidence="2" id="KW-1133">Transmembrane helix</keyword>
<name>A0A7X5R1L4_9MICO</name>
<feature type="chain" id="PRO_5039608225" description="Htaa domain-containing protein" evidence="3">
    <location>
        <begin position="37"/>
        <end position="304"/>
    </location>
</feature>
<evidence type="ECO:0000313" key="5">
    <source>
        <dbReference type="EMBL" id="NIH53777.1"/>
    </source>
</evidence>
<keyword evidence="3" id="KW-0732">Signal</keyword>
<dbReference type="Pfam" id="PF04213">
    <property type="entry name" value="HtaA"/>
    <property type="match status" value="1"/>
</dbReference>
<feature type="region of interest" description="Disordered" evidence="1">
    <location>
        <begin position="283"/>
        <end position="304"/>
    </location>
</feature>
<proteinExistence type="predicted"/>
<evidence type="ECO:0000313" key="6">
    <source>
        <dbReference type="Proteomes" id="UP000541033"/>
    </source>
</evidence>
<evidence type="ECO:0000259" key="4">
    <source>
        <dbReference type="Pfam" id="PF04213"/>
    </source>
</evidence>
<dbReference type="AlphaFoldDB" id="A0A7X5R1L4"/>
<keyword evidence="2" id="KW-0472">Membrane</keyword>
<feature type="domain" description="Htaa" evidence="4">
    <location>
        <begin position="58"/>
        <end position="216"/>
    </location>
</feature>
<protein>
    <recommendedName>
        <fullName evidence="4">Htaa domain-containing protein</fullName>
    </recommendedName>
</protein>
<keyword evidence="6" id="KW-1185">Reference proteome</keyword>
<evidence type="ECO:0000256" key="1">
    <source>
        <dbReference type="SAM" id="MobiDB-lite"/>
    </source>
</evidence>
<dbReference type="InterPro" id="IPR007331">
    <property type="entry name" value="Htaa"/>
</dbReference>
<accession>A0A7X5R1L4</accession>
<dbReference type="PROSITE" id="PS51318">
    <property type="entry name" value="TAT"/>
    <property type="match status" value="1"/>
</dbReference>
<gene>
    <name evidence="5" type="ORF">FHX76_001645</name>
</gene>
<reference evidence="5 6" key="1">
    <citation type="submission" date="2020-02" db="EMBL/GenBank/DDBJ databases">
        <title>Sequencing the genomes of 1000 actinobacteria strains.</title>
        <authorList>
            <person name="Klenk H.-P."/>
        </authorList>
    </citation>
    <scope>NUCLEOTIDE SEQUENCE [LARGE SCALE GENOMIC DNA]</scope>
    <source>
        <strain evidence="5 6">DSM 27960</strain>
    </source>
</reference>
<evidence type="ECO:0000256" key="3">
    <source>
        <dbReference type="SAM" id="SignalP"/>
    </source>
</evidence>
<evidence type="ECO:0000256" key="2">
    <source>
        <dbReference type="SAM" id="Phobius"/>
    </source>
</evidence>
<dbReference type="RefSeq" id="WP_167149669.1">
    <property type="nucleotide sequence ID" value="NZ_JAAMOX010000001.1"/>
</dbReference>
<comment type="caution">
    <text evidence="5">The sequence shown here is derived from an EMBL/GenBank/DDBJ whole genome shotgun (WGS) entry which is preliminary data.</text>
</comment>
<sequence length="304" mass="31269">MSVSTTKAQLARRWFATLATTAVLGATLAAVPAASAVDQAAPVLKTEAPEVGCEVTAGTLSWGLMERFRGYIDGFAKGAFTPSADVSFSGTEWTWSTPTGSVDPATGTGQVAFPGSVLATGHGDVLKMNFANPVVEFVSSTEANLKFDIDSNDTTGAPTISEKAITIGTFALTPGLSGEAGSTVTMIGTGGLSEAAVPAFADFYQAGEPFDPMTLSLTLGECAGAATASAEPTDDAATTPEPEMTTLIAPEDENEGSNLMRLWVVLGVVVVAGVATVIVVRQRRARKSPEQEHSELPESGDQTS</sequence>
<keyword evidence="2" id="KW-0812">Transmembrane</keyword>
<dbReference type="InterPro" id="IPR006311">
    <property type="entry name" value="TAT_signal"/>
</dbReference>
<dbReference type="Proteomes" id="UP000541033">
    <property type="component" value="Unassembled WGS sequence"/>
</dbReference>
<dbReference type="EMBL" id="JAAMOX010000001">
    <property type="protein sequence ID" value="NIH53777.1"/>
    <property type="molecule type" value="Genomic_DNA"/>
</dbReference>
<organism evidence="5 6">
    <name type="scientific">Lysinibacter cavernae</name>
    <dbReference type="NCBI Taxonomy" id="1640652"/>
    <lineage>
        <taxon>Bacteria</taxon>
        <taxon>Bacillati</taxon>
        <taxon>Actinomycetota</taxon>
        <taxon>Actinomycetes</taxon>
        <taxon>Micrococcales</taxon>
        <taxon>Microbacteriaceae</taxon>
        <taxon>Lysinibacter</taxon>
    </lineage>
</organism>
<feature type="transmembrane region" description="Helical" evidence="2">
    <location>
        <begin position="260"/>
        <end position="280"/>
    </location>
</feature>
<feature type="compositionally biased region" description="Basic and acidic residues" evidence="1">
    <location>
        <begin position="287"/>
        <end position="296"/>
    </location>
</feature>
<feature type="signal peptide" evidence="3">
    <location>
        <begin position="1"/>
        <end position="36"/>
    </location>
</feature>